<dbReference type="Proteomes" id="UP000654482">
    <property type="component" value="Unassembled WGS sequence"/>
</dbReference>
<gene>
    <name evidence="1" type="ORF">IQ249_25105</name>
</gene>
<dbReference type="Pfam" id="PF04255">
    <property type="entry name" value="DUF433"/>
    <property type="match status" value="1"/>
</dbReference>
<dbReference type="Gene3D" id="1.10.10.10">
    <property type="entry name" value="Winged helix-like DNA-binding domain superfamily/Winged helix DNA-binding domain"/>
    <property type="match status" value="1"/>
</dbReference>
<sequence>MQLEDYFDVLQPDDISLKGTRIGIEHILDEYVNFGKSPEAIAEQFPTVTLEQVYATILYYLRDRETVGQYLEDWVAYTTKAQQKHDRNLPPVVVRLRQLKAEREKATIS</sequence>
<dbReference type="InterPro" id="IPR009057">
    <property type="entry name" value="Homeodomain-like_sf"/>
</dbReference>
<dbReference type="EMBL" id="JADEWZ010000084">
    <property type="protein sequence ID" value="MBE9119139.1"/>
    <property type="molecule type" value="Genomic_DNA"/>
</dbReference>
<evidence type="ECO:0000313" key="2">
    <source>
        <dbReference type="Proteomes" id="UP000654482"/>
    </source>
</evidence>
<evidence type="ECO:0000313" key="1">
    <source>
        <dbReference type="EMBL" id="MBE9119139.1"/>
    </source>
</evidence>
<dbReference type="AlphaFoldDB" id="A0A8J7E0G6"/>
<protein>
    <submittedName>
        <fullName evidence="1">DUF433 domain-containing protein</fullName>
    </submittedName>
</protein>
<dbReference type="InterPro" id="IPR036388">
    <property type="entry name" value="WH-like_DNA-bd_sf"/>
</dbReference>
<reference evidence="1" key="1">
    <citation type="submission" date="2020-10" db="EMBL/GenBank/DDBJ databases">
        <authorList>
            <person name="Castelo-Branco R."/>
            <person name="Eusebio N."/>
            <person name="Adriana R."/>
            <person name="Vieira A."/>
            <person name="Brugerolle De Fraissinette N."/>
            <person name="Rezende De Castro R."/>
            <person name="Schneider M.P."/>
            <person name="Vasconcelos V."/>
            <person name="Leao P.N."/>
        </authorList>
    </citation>
    <scope>NUCLEOTIDE SEQUENCE</scope>
    <source>
        <strain evidence="1">LEGE 07157</strain>
    </source>
</reference>
<dbReference type="InterPro" id="IPR007367">
    <property type="entry name" value="DUF433"/>
</dbReference>
<dbReference type="RefSeq" id="WP_194032234.1">
    <property type="nucleotide sequence ID" value="NZ_JADEWZ010000084.1"/>
</dbReference>
<keyword evidence="2" id="KW-1185">Reference proteome</keyword>
<accession>A0A8J7E0G6</accession>
<dbReference type="SUPFAM" id="SSF46689">
    <property type="entry name" value="Homeodomain-like"/>
    <property type="match status" value="1"/>
</dbReference>
<name>A0A8J7E0G6_9CYAN</name>
<organism evidence="1 2">
    <name type="scientific">Lusitaniella coriacea LEGE 07157</name>
    <dbReference type="NCBI Taxonomy" id="945747"/>
    <lineage>
        <taxon>Bacteria</taxon>
        <taxon>Bacillati</taxon>
        <taxon>Cyanobacteriota</taxon>
        <taxon>Cyanophyceae</taxon>
        <taxon>Spirulinales</taxon>
        <taxon>Lusitaniellaceae</taxon>
        <taxon>Lusitaniella</taxon>
    </lineage>
</organism>
<proteinExistence type="predicted"/>
<comment type="caution">
    <text evidence="1">The sequence shown here is derived from an EMBL/GenBank/DDBJ whole genome shotgun (WGS) entry which is preliminary data.</text>
</comment>